<reference evidence="2 3" key="1">
    <citation type="submission" date="2024-06" db="EMBL/GenBank/DDBJ databases">
        <title>The Natural Products Discovery Center: Release of the First 8490 Sequenced Strains for Exploring Actinobacteria Biosynthetic Diversity.</title>
        <authorList>
            <person name="Kalkreuter E."/>
            <person name="Kautsar S.A."/>
            <person name="Yang D."/>
            <person name="Bader C.D."/>
            <person name="Teijaro C.N."/>
            <person name="Fluegel L."/>
            <person name="Davis C.M."/>
            <person name="Simpson J.R."/>
            <person name="Lauterbach L."/>
            <person name="Steele A.D."/>
            <person name="Gui C."/>
            <person name="Meng S."/>
            <person name="Li G."/>
            <person name="Viehrig K."/>
            <person name="Ye F."/>
            <person name="Su P."/>
            <person name="Kiefer A.F."/>
            <person name="Nichols A."/>
            <person name="Cepeda A.J."/>
            <person name="Yan W."/>
            <person name="Fan B."/>
            <person name="Jiang Y."/>
            <person name="Adhikari A."/>
            <person name="Zheng C.-J."/>
            <person name="Schuster L."/>
            <person name="Cowan T.M."/>
            <person name="Smanski M.J."/>
            <person name="Chevrette M.G."/>
            <person name="De Carvalho L.P.S."/>
            <person name="Shen B."/>
        </authorList>
    </citation>
    <scope>NUCLEOTIDE SEQUENCE [LARGE SCALE GENOMIC DNA]</scope>
    <source>
        <strain evidence="2 3">NPDC047833</strain>
    </source>
</reference>
<keyword evidence="2" id="KW-0808">Transferase</keyword>
<sequence length="298" mass="32371">MHSDRTPDASLIHALLKEQHPDLADLDIHPPIRGWDNELWRLGGELALRLPRTERAPTLIRKEHRWLPELAMRLPLPVPTPLRIGEPSVLFPQPWTIVKWLKGVPADRTPLSPAYGGHAADTLAAFLRELHEPAPGDAPSNPYRTAPLDTLTEAFEQQARELHEDVPPGVRAVWQDAVAAPGPQGPPVWLHCDLHPANVVVTNDTIAGVLDFGELCAGDPAVDLAAAWMLLPDGQAARLFTAYAYADDAAIRRARGRAILHSLALIGIGRAGERGLPGGKTTWGHAGRAALRRVVADS</sequence>
<dbReference type="PANTHER" id="PTHR21310:SF42">
    <property type="entry name" value="BIFUNCTIONAL AAC_APH"/>
    <property type="match status" value="1"/>
</dbReference>
<evidence type="ECO:0000313" key="2">
    <source>
        <dbReference type="EMBL" id="MEW2361271.1"/>
    </source>
</evidence>
<accession>A0ABV3LP92</accession>
<dbReference type="GO" id="GO:0016740">
    <property type="term" value="F:transferase activity"/>
    <property type="evidence" value="ECO:0007669"/>
    <property type="project" value="UniProtKB-KW"/>
</dbReference>
<dbReference type="InterPro" id="IPR051678">
    <property type="entry name" value="AGP_Transferase"/>
</dbReference>
<proteinExistence type="predicted"/>
<feature type="domain" description="Aminoglycoside phosphotransferase" evidence="1">
    <location>
        <begin position="31"/>
        <end position="255"/>
    </location>
</feature>
<gene>
    <name evidence="2" type="ORF">AB0887_04745</name>
</gene>
<dbReference type="InterPro" id="IPR011009">
    <property type="entry name" value="Kinase-like_dom_sf"/>
</dbReference>
<dbReference type="Proteomes" id="UP001553843">
    <property type="component" value="Unassembled WGS sequence"/>
</dbReference>
<dbReference type="Gene3D" id="3.30.200.20">
    <property type="entry name" value="Phosphorylase Kinase, domain 1"/>
    <property type="match status" value="1"/>
</dbReference>
<name>A0ABV3LP92_9ACTN</name>
<dbReference type="PANTHER" id="PTHR21310">
    <property type="entry name" value="AMINOGLYCOSIDE PHOSPHOTRANSFERASE-RELATED-RELATED"/>
    <property type="match status" value="1"/>
</dbReference>
<comment type="caution">
    <text evidence="2">The sequence shown here is derived from an EMBL/GenBank/DDBJ whole genome shotgun (WGS) entry which is preliminary data.</text>
</comment>
<dbReference type="EMBL" id="JBEYRS010000001">
    <property type="protein sequence ID" value="MEW2361271.1"/>
    <property type="molecule type" value="Genomic_DNA"/>
</dbReference>
<dbReference type="RefSeq" id="WP_359776120.1">
    <property type="nucleotide sequence ID" value="NZ_JBEYRR010000003.1"/>
</dbReference>
<protein>
    <submittedName>
        <fullName evidence="2">Aminoglycoside phosphotransferase family protein</fullName>
        <ecNumber evidence="2">2.7.-.-</ecNumber>
    </submittedName>
</protein>
<dbReference type="CDD" id="cd05155">
    <property type="entry name" value="APH_ChoK_like_1"/>
    <property type="match status" value="1"/>
</dbReference>
<dbReference type="EC" id="2.7.-.-" evidence="2"/>
<evidence type="ECO:0000259" key="1">
    <source>
        <dbReference type="Pfam" id="PF01636"/>
    </source>
</evidence>
<dbReference type="InterPro" id="IPR002575">
    <property type="entry name" value="Aminoglycoside_PTrfase"/>
</dbReference>
<dbReference type="SUPFAM" id="SSF56112">
    <property type="entry name" value="Protein kinase-like (PK-like)"/>
    <property type="match status" value="1"/>
</dbReference>
<keyword evidence="3" id="KW-1185">Reference proteome</keyword>
<organism evidence="2 3">
    <name type="scientific">Streptomyces huasconensis</name>
    <dbReference type="NCBI Taxonomy" id="1854574"/>
    <lineage>
        <taxon>Bacteria</taxon>
        <taxon>Bacillati</taxon>
        <taxon>Actinomycetota</taxon>
        <taxon>Actinomycetes</taxon>
        <taxon>Kitasatosporales</taxon>
        <taxon>Streptomycetaceae</taxon>
        <taxon>Streptomyces</taxon>
    </lineage>
</organism>
<dbReference type="Pfam" id="PF01636">
    <property type="entry name" value="APH"/>
    <property type="match status" value="1"/>
</dbReference>
<dbReference type="Gene3D" id="3.90.1200.10">
    <property type="match status" value="1"/>
</dbReference>
<evidence type="ECO:0000313" key="3">
    <source>
        <dbReference type="Proteomes" id="UP001553843"/>
    </source>
</evidence>